<name>A0ABY9P8B8_9GAMM</name>
<dbReference type="EMBL" id="CP133568">
    <property type="protein sequence ID" value="WMT03303.1"/>
    <property type="molecule type" value="Genomic_DNA"/>
</dbReference>
<proteinExistence type="predicted"/>
<keyword evidence="5" id="KW-1185">Reference proteome</keyword>
<feature type="domain" description="Bacteriophage tail tape measure N-terminal" evidence="3">
    <location>
        <begin position="173"/>
        <end position="376"/>
    </location>
</feature>
<feature type="region of interest" description="Disordered" evidence="2">
    <location>
        <begin position="123"/>
        <end position="169"/>
    </location>
</feature>
<evidence type="ECO:0000313" key="5">
    <source>
        <dbReference type="Proteomes" id="UP001229313"/>
    </source>
</evidence>
<sequence>MSNGSATGNLEFAARIRLDLDDAAKEVLRLATGFDHIKASGKAGEKALDAAADAAGDAAKQMGDAAAKTEAVAEALDDAGDAAKRAATNLDGSAKAAAGAAGAEAKLEAAVDGANRAIGETASKTAASAESLDRAGAAGKRTAANLDATAQASDRTTRAQNKLKPAVDAGAKSMDKAGISAKQLAAANRMLPAQITDIVTGLASGQSVFMVAIQQGGQLKDAYGGVVPAARALLGAISPMAIAVGAGTAAIAAIGIATYQSYQELQGYERGLIATGGVVGTTAGRIADLADDVGYATGKFSDAEAATQQLVDSGRYTAESLESATRAAVAFAEITGKSIEDAADTIIELGNAPSATLDKLSKQYHFLTLEVYEHVRALEEQGRAEDAAKYATEEFARVHEARVKEARERAGSLERAWLAVRSAIGQAWQDLRNIGRDDAPFRMAEAARKMAAADAERRRMIAGGADKASIDFATKAYQAAAEEYKRATIEDGRSRAQAAERAASQRTQDKGIAASKAINAVLDDGATKTEKLAKETEKLQQQFRDLQAAAKASGIDSPTLKGVSFAADGSVSGGAYDKALKSLQSKFKEKTPRQAKPKQTEAQKDEAAAQRELENLRQRIDLVGTLTETQKRATEEARVRAAIENGNYKGATEATKAELLDQARLLDMANLRRDVDVQLLTVRQRIAALQGNDSEELVKTNAELKRLQEQFKTLGREAEAADVGKLMNLQQANATLKDLQQRYQQIIGEIGLETQRIQAQTEIGLKTEADAQQDIVNLYRSKLSVLREMVPQMRAAALALGDTEAGRSALAFVDQMQLKIEQLASTTNLLQQAVRSTFQDAFQQVFRDLADLTTSVQDDLLGFISNVAEGIAEFAEQQLSQMATNAIMGKLGELFPKLFGNAGAETPEAAAMVGAGNTAAAALVQAGTQVAAAISAAGSTAAASGAGASVATGVTDAAQQLSASGQTVTSGAGAIANSALQLANAAGGLSPGASAVIQAAIQLLTAAQAMAAANTVSTVGGGLSGGGYTGAGGKYQFADFVHKREFVNRSEVVGQPGALPFLRDFNRRGMAALRDWHGYATGGLVGVPMPPMAAPQTRAPTGGFQGAATQAPTPIQFQIINQLQAQAIGEALWGSGWFGERVMNVIGDNPTAVSEYLSKR</sequence>
<accession>A0ABY9P8B8</accession>
<feature type="coiled-coil region" evidence="1">
    <location>
        <begin position="697"/>
        <end position="749"/>
    </location>
</feature>
<gene>
    <name evidence="4" type="ORF">RDV84_00160</name>
</gene>
<keyword evidence="1" id="KW-0175">Coiled coil</keyword>
<reference evidence="4 5" key="1">
    <citation type="submission" date="2023-08" db="EMBL/GenBank/DDBJ databases">
        <title>The whole genome sequence of Lysobacter yananisis.</title>
        <authorList>
            <person name="Sun H."/>
        </authorList>
    </citation>
    <scope>NUCLEOTIDE SEQUENCE [LARGE SCALE GENOMIC DNA]</scope>
    <source>
        <strain evidence="4 5">SNNU513</strain>
    </source>
</reference>
<dbReference type="InterPro" id="IPR009628">
    <property type="entry name" value="Phage_tape_measure_N"/>
</dbReference>
<evidence type="ECO:0000256" key="1">
    <source>
        <dbReference type="SAM" id="Coils"/>
    </source>
</evidence>
<organism evidence="4 5">
    <name type="scientific">Lysobacter yananisis</name>
    <dbReference type="NCBI Taxonomy" id="1003114"/>
    <lineage>
        <taxon>Bacteria</taxon>
        <taxon>Pseudomonadati</taxon>
        <taxon>Pseudomonadota</taxon>
        <taxon>Gammaproteobacteria</taxon>
        <taxon>Lysobacterales</taxon>
        <taxon>Lysobacteraceae</taxon>
        <taxon>Lysobacter</taxon>
    </lineage>
</organism>
<evidence type="ECO:0000313" key="4">
    <source>
        <dbReference type="EMBL" id="WMT03303.1"/>
    </source>
</evidence>
<evidence type="ECO:0000256" key="2">
    <source>
        <dbReference type="SAM" id="MobiDB-lite"/>
    </source>
</evidence>
<feature type="region of interest" description="Disordered" evidence="2">
    <location>
        <begin position="586"/>
        <end position="609"/>
    </location>
</feature>
<protein>
    <submittedName>
        <fullName evidence="4">Phage tail length tape measure family protein</fullName>
    </submittedName>
</protein>
<evidence type="ECO:0000259" key="3">
    <source>
        <dbReference type="Pfam" id="PF06791"/>
    </source>
</evidence>
<dbReference type="Proteomes" id="UP001229313">
    <property type="component" value="Chromosome"/>
</dbReference>
<feature type="compositionally biased region" description="Polar residues" evidence="2">
    <location>
        <begin position="148"/>
        <end position="160"/>
    </location>
</feature>
<dbReference type="Pfam" id="PF06791">
    <property type="entry name" value="TMP_2"/>
    <property type="match status" value="1"/>
</dbReference>
<dbReference type="RefSeq" id="WP_309152079.1">
    <property type="nucleotide sequence ID" value="NZ_CP133568.1"/>
</dbReference>